<dbReference type="InterPro" id="IPR011990">
    <property type="entry name" value="TPR-like_helical_dom_sf"/>
</dbReference>
<dbReference type="EMBL" id="CP003984">
    <property type="protein sequence ID" value="AII86367.1"/>
    <property type="molecule type" value="Genomic_DNA"/>
</dbReference>
<evidence type="ECO:0000313" key="3">
    <source>
        <dbReference type="Proteomes" id="UP000028680"/>
    </source>
</evidence>
<evidence type="ECO:0000313" key="2">
    <source>
        <dbReference type="EMBL" id="AII86367.1"/>
    </source>
</evidence>
<proteinExistence type="predicted"/>
<reference evidence="2 3" key="1">
    <citation type="journal article" date="2014" name="ISME J.">
        <title>Adaptation of an abundant Roseobacter RCA organism to pelagic systems revealed by genomic and transcriptomic analyses.</title>
        <authorList>
            <person name="Voget S."/>
            <person name="Wemheuer B."/>
            <person name="Brinkhoff T."/>
            <person name="Vollmers J."/>
            <person name="Dietrich S."/>
            <person name="Giebel H.A."/>
            <person name="Beardsley C."/>
            <person name="Sardemann C."/>
            <person name="Bakenhus I."/>
            <person name="Billerbeck S."/>
            <person name="Daniel R."/>
            <person name="Simon M."/>
        </authorList>
    </citation>
    <scope>NUCLEOTIDE SEQUENCE [LARGE SCALE GENOMIC DNA]</scope>
    <source>
        <strain evidence="2 3">RCA23</strain>
    </source>
</reference>
<feature type="chain" id="PRO_5042912064" description="Sel1 repeat family protein" evidence="1">
    <location>
        <begin position="26"/>
        <end position="210"/>
    </location>
</feature>
<evidence type="ECO:0008006" key="4">
    <source>
        <dbReference type="Google" id="ProtNLM"/>
    </source>
</evidence>
<dbReference type="KEGG" id="ptp:RCA23_c08110"/>
<dbReference type="Proteomes" id="UP000028680">
    <property type="component" value="Chromosome"/>
</dbReference>
<protein>
    <recommendedName>
        <fullName evidence="4">Sel1 repeat family protein</fullName>
    </recommendedName>
</protein>
<evidence type="ECO:0000256" key="1">
    <source>
        <dbReference type="SAM" id="SignalP"/>
    </source>
</evidence>
<organism evidence="2 3">
    <name type="scientific">Planktomarina temperata RCA23</name>
    <dbReference type="NCBI Taxonomy" id="666509"/>
    <lineage>
        <taxon>Bacteria</taxon>
        <taxon>Pseudomonadati</taxon>
        <taxon>Pseudomonadota</taxon>
        <taxon>Alphaproteobacteria</taxon>
        <taxon>Rhodobacterales</taxon>
        <taxon>Paracoccaceae</taxon>
        <taxon>Planktomarina</taxon>
    </lineage>
</organism>
<dbReference type="SUPFAM" id="SSF81901">
    <property type="entry name" value="HCP-like"/>
    <property type="match status" value="1"/>
</dbReference>
<keyword evidence="3" id="KW-1185">Reference proteome</keyword>
<dbReference type="AlphaFoldDB" id="A0AAN0VHV0"/>
<sequence length="210" mass="23510">MSVPRHILPLWFLLAFLVLPNFLCANTHETDTDQQFEEAVTAVHAKAYRKALMLFKNLAEDDISDAQFNAALLIKAGMGQPRNYSEAYYWAVLSDLGGEPRAQTLVSELAGILPAEDMDSNHTRILERLTKQLADGTSHAIMKFARLHFEFLTEPDYETAYIWYSIAQAVGIKGGFEGSRDVANYLESIDLIAAQNKSVEIFENSAFAEN</sequence>
<keyword evidence="1" id="KW-0732">Signal</keyword>
<accession>A0AAN0VHV0</accession>
<name>A0AAN0VHV0_9RHOB</name>
<gene>
    <name evidence="2" type="ORF">RCA23_c08110</name>
</gene>
<feature type="signal peptide" evidence="1">
    <location>
        <begin position="1"/>
        <end position="25"/>
    </location>
</feature>
<dbReference type="RefSeq" id="WP_052377028.1">
    <property type="nucleotide sequence ID" value="NZ_CP003984.1"/>
</dbReference>
<dbReference type="Gene3D" id="1.25.40.10">
    <property type="entry name" value="Tetratricopeptide repeat domain"/>
    <property type="match status" value="1"/>
</dbReference>